<dbReference type="Proteomes" id="UP000182108">
    <property type="component" value="Unassembled WGS sequence"/>
</dbReference>
<accession>A0A0K6ITI8</accession>
<dbReference type="PANTHER" id="PTHR30055">
    <property type="entry name" value="HTH-TYPE TRANSCRIPTIONAL REGULATOR RUTR"/>
    <property type="match status" value="1"/>
</dbReference>
<keyword evidence="3" id="KW-0804">Transcription</keyword>
<dbReference type="AlphaFoldDB" id="A0A0K6ITI8"/>
<dbReference type="PRINTS" id="PR00455">
    <property type="entry name" value="HTHTETR"/>
</dbReference>
<dbReference type="InterPro" id="IPR009057">
    <property type="entry name" value="Homeodomain-like_sf"/>
</dbReference>
<dbReference type="Pfam" id="PF00440">
    <property type="entry name" value="TetR_N"/>
    <property type="match status" value="1"/>
</dbReference>
<dbReference type="OrthoDB" id="5293556at2"/>
<dbReference type="GO" id="GO:0000976">
    <property type="term" value="F:transcription cis-regulatory region binding"/>
    <property type="evidence" value="ECO:0007669"/>
    <property type="project" value="TreeGrafter"/>
</dbReference>
<dbReference type="EMBL" id="CYHH01000003">
    <property type="protein sequence ID" value="CUB06418.1"/>
    <property type="molecule type" value="Genomic_DNA"/>
</dbReference>
<proteinExistence type="predicted"/>
<evidence type="ECO:0000256" key="2">
    <source>
        <dbReference type="ARBA" id="ARBA00023125"/>
    </source>
</evidence>
<sequence length="234" mass="26145">MARKRSESFEQQRSEILEKAAMLFAEAGFHAASMASLAQACGVSKALLYHYYQDKEHILFDVALSYVERLVAIVEESLGSEPPASPAQAGVVLERLIARFLEEYRHSQYRHIVLVQDVKHLPEPLREPVLEKQRQVVRAFAGVLAALEPELAATALLKPVTMVLFGMINWTFTWLRPDGPLSYEAMAPIVTTMFVAGVHALAKREDLMQRFAMAPERLRGTDEAAVPTLQGERG</sequence>
<keyword evidence="2 4" id="KW-0238">DNA-binding</keyword>
<evidence type="ECO:0000259" key="5">
    <source>
        <dbReference type="PROSITE" id="PS50977"/>
    </source>
</evidence>
<evidence type="ECO:0000256" key="3">
    <source>
        <dbReference type="ARBA" id="ARBA00023163"/>
    </source>
</evidence>
<evidence type="ECO:0000256" key="4">
    <source>
        <dbReference type="PROSITE-ProRule" id="PRU00335"/>
    </source>
</evidence>
<protein>
    <submittedName>
        <fullName evidence="6">Transcriptional regulator, TetR family</fullName>
    </submittedName>
</protein>
<name>A0A0K6ITI8_9PROT</name>
<evidence type="ECO:0000256" key="1">
    <source>
        <dbReference type="ARBA" id="ARBA00023015"/>
    </source>
</evidence>
<feature type="domain" description="HTH tetR-type" evidence="5">
    <location>
        <begin position="10"/>
        <end position="70"/>
    </location>
</feature>
<dbReference type="SUPFAM" id="SSF48498">
    <property type="entry name" value="Tetracyclin repressor-like, C-terminal domain"/>
    <property type="match status" value="1"/>
</dbReference>
<dbReference type="InterPro" id="IPR041490">
    <property type="entry name" value="KstR2_TetR_C"/>
</dbReference>
<dbReference type="InterPro" id="IPR050109">
    <property type="entry name" value="HTH-type_TetR-like_transc_reg"/>
</dbReference>
<gene>
    <name evidence="6" type="ORF">Ga0061068_103140</name>
</gene>
<keyword evidence="1" id="KW-0805">Transcription regulation</keyword>
<reference evidence="7" key="1">
    <citation type="submission" date="2015-08" db="EMBL/GenBank/DDBJ databases">
        <authorList>
            <person name="Babu N.S."/>
            <person name="Beckwith C.J."/>
            <person name="Beseler K.G."/>
            <person name="Brison A."/>
            <person name="Carone J.V."/>
            <person name="Caskin T.P."/>
            <person name="Diamond M."/>
            <person name="Durham M.E."/>
            <person name="Foxe J.M."/>
            <person name="Go M."/>
            <person name="Henderson B.A."/>
            <person name="Jones I.B."/>
            <person name="McGettigan J.A."/>
            <person name="Micheletti S.J."/>
            <person name="Nasrallah M.E."/>
            <person name="Ortiz D."/>
            <person name="Piller C.R."/>
            <person name="Privatt S.R."/>
            <person name="Schneider S.L."/>
            <person name="Sharp S."/>
            <person name="Smith T.C."/>
            <person name="Stanton J.D."/>
            <person name="Ullery H.E."/>
            <person name="Wilson R.J."/>
            <person name="Serrano M.G."/>
            <person name="Buck G."/>
            <person name="Lee V."/>
            <person name="Wang Y."/>
            <person name="Carvalho R."/>
            <person name="Voegtly L."/>
            <person name="Shi R."/>
            <person name="Duckworth R."/>
            <person name="Johnson A."/>
            <person name="Loviza R."/>
            <person name="Walstead R."/>
            <person name="Shah Z."/>
            <person name="Kiflezghi M."/>
            <person name="Wade K."/>
            <person name="Ball S.L."/>
            <person name="Bradley K.W."/>
            <person name="Asai D.J."/>
            <person name="Bowman C.A."/>
            <person name="Russell D.A."/>
            <person name="Pope W.H."/>
            <person name="Jacobs-Sera D."/>
            <person name="Hendrix R.W."/>
            <person name="Hatfull G.F."/>
        </authorList>
    </citation>
    <scope>NUCLEOTIDE SEQUENCE [LARGE SCALE GENOMIC DNA]</scope>
    <source>
        <strain evidence="7">JCM 19170</strain>
    </source>
</reference>
<dbReference type="PROSITE" id="PS50977">
    <property type="entry name" value="HTH_TETR_2"/>
    <property type="match status" value="1"/>
</dbReference>
<keyword evidence="7" id="KW-1185">Reference proteome</keyword>
<evidence type="ECO:0000313" key="6">
    <source>
        <dbReference type="EMBL" id="CUB06418.1"/>
    </source>
</evidence>
<organism evidence="6 7">
    <name type="scientific">Tepidiphilus thermophilus</name>
    <dbReference type="NCBI Taxonomy" id="876478"/>
    <lineage>
        <taxon>Bacteria</taxon>
        <taxon>Pseudomonadati</taxon>
        <taxon>Pseudomonadota</taxon>
        <taxon>Hydrogenophilia</taxon>
        <taxon>Hydrogenophilales</taxon>
        <taxon>Hydrogenophilaceae</taxon>
        <taxon>Tepidiphilus</taxon>
    </lineage>
</organism>
<evidence type="ECO:0000313" key="7">
    <source>
        <dbReference type="Proteomes" id="UP000182108"/>
    </source>
</evidence>
<feature type="DNA-binding region" description="H-T-H motif" evidence="4">
    <location>
        <begin position="33"/>
        <end position="52"/>
    </location>
</feature>
<dbReference type="RefSeq" id="WP_072247914.1">
    <property type="nucleotide sequence ID" value="NZ_CYHH01000003.1"/>
</dbReference>
<dbReference type="PANTHER" id="PTHR30055:SF234">
    <property type="entry name" value="HTH-TYPE TRANSCRIPTIONAL REGULATOR BETI"/>
    <property type="match status" value="1"/>
</dbReference>
<dbReference type="SUPFAM" id="SSF46689">
    <property type="entry name" value="Homeodomain-like"/>
    <property type="match status" value="1"/>
</dbReference>
<dbReference type="Gene3D" id="1.10.357.10">
    <property type="entry name" value="Tetracycline Repressor, domain 2"/>
    <property type="match status" value="1"/>
</dbReference>
<dbReference type="Gene3D" id="1.10.10.60">
    <property type="entry name" value="Homeodomain-like"/>
    <property type="match status" value="1"/>
</dbReference>
<dbReference type="InterPro" id="IPR036271">
    <property type="entry name" value="Tet_transcr_reg_TetR-rel_C_sf"/>
</dbReference>
<dbReference type="InterPro" id="IPR001647">
    <property type="entry name" value="HTH_TetR"/>
</dbReference>
<dbReference type="GO" id="GO:0003700">
    <property type="term" value="F:DNA-binding transcription factor activity"/>
    <property type="evidence" value="ECO:0007669"/>
    <property type="project" value="TreeGrafter"/>
</dbReference>
<dbReference type="Pfam" id="PF17932">
    <property type="entry name" value="TetR_C_24"/>
    <property type="match status" value="1"/>
</dbReference>